<organism evidence="2 3">
    <name type="scientific">Phytoactinopolyspora halophila</name>
    <dbReference type="NCBI Taxonomy" id="1981511"/>
    <lineage>
        <taxon>Bacteria</taxon>
        <taxon>Bacillati</taxon>
        <taxon>Actinomycetota</taxon>
        <taxon>Actinomycetes</taxon>
        <taxon>Jiangellales</taxon>
        <taxon>Jiangellaceae</taxon>
        <taxon>Phytoactinopolyspora</taxon>
    </lineage>
</organism>
<dbReference type="AlphaFoldDB" id="A0A329QBV7"/>
<feature type="compositionally biased region" description="Polar residues" evidence="1">
    <location>
        <begin position="18"/>
        <end position="29"/>
    </location>
</feature>
<gene>
    <name evidence="2" type="ORF">DPM12_20085</name>
</gene>
<accession>A0A329QBV7</accession>
<sequence length="318" mass="33611">MHSDQLLPGEGQIKSLGLQVTQPRSTTSEGRFPDGGAWRVEIPSVEGPEPLRAVLEESRERGVPVHRVSQGSGVMMLDDAEIKDMVAVAQDGGAELSLFLGPRGIWDIGAAVTSASGGSGPRARGRDQLGQCLEDVVRAAELGVRNVLVADEGVLWACHQLREQSELPQDMRFKVSILAGPVNPASVIVVAGLGADSINVPSDLTVAQVAELRAACPVAIDFYLESPDDAGGIVRLYDAAELIRVSSPIYLKFGLRNAPAIYPAGGHLRASATETARERVRRARLALDIMERGGGASLPMSPVGDPQLPVPARFPVPA</sequence>
<evidence type="ECO:0000313" key="2">
    <source>
        <dbReference type="EMBL" id="RAW09846.1"/>
    </source>
</evidence>
<feature type="region of interest" description="Disordered" evidence="1">
    <location>
        <begin position="1"/>
        <end position="37"/>
    </location>
</feature>
<protein>
    <recommendedName>
        <fullName evidence="4">Peptidase U32</fullName>
    </recommendedName>
</protein>
<proteinExistence type="predicted"/>
<dbReference type="Proteomes" id="UP000250462">
    <property type="component" value="Unassembled WGS sequence"/>
</dbReference>
<name>A0A329QBV7_9ACTN</name>
<keyword evidence="3" id="KW-1185">Reference proteome</keyword>
<dbReference type="EMBL" id="QMIG01000034">
    <property type="protein sequence ID" value="RAW09846.1"/>
    <property type="molecule type" value="Genomic_DNA"/>
</dbReference>
<evidence type="ECO:0000313" key="3">
    <source>
        <dbReference type="Proteomes" id="UP000250462"/>
    </source>
</evidence>
<evidence type="ECO:0000256" key="1">
    <source>
        <dbReference type="SAM" id="MobiDB-lite"/>
    </source>
</evidence>
<comment type="caution">
    <text evidence="2">The sequence shown here is derived from an EMBL/GenBank/DDBJ whole genome shotgun (WGS) entry which is preliminary data.</text>
</comment>
<reference evidence="2 3" key="1">
    <citation type="submission" date="2018-06" db="EMBL/GenBank/DDBJ databases">
        <title>Phytoactinopolyspora halophila sp. nov., a novel halophilic actinomycete isolated from a saline soil in China.</title>
        <authorList>
            <person name="Tang S.-K."/>
        </authorList>
    </citation>
    <scope>NUCLEOTIDE SEQUENCE [LARGE SCALE GENOMIC DNA]</scope>
    <source>
        <strain evidence="2 3">YIM 96934</strain>
    </source>
</reference>
<evidence type="ECO:0008006" key="4">
    <source>
        <dbReference type="Google" id="ProtNLM"/>
    </source>
</evidence>